<feature type="region of interest" description="Disordered" evidence="1">
    <location>
        <begin position="89"/>
        <end position="119"/>
    </location>
</feature>
<evidence type="ECO:0000256" key="1">
    <source>
        <dbReference type="SAM" id="MobiDB-lite"/>
    </source>
</evidence>
<protein>
    <submittedName>
        <fullName evidence="2">Uncharacterized protein</fullName>
    </submittedName>
</protein>
<gene>
    <name evidence="2" type="ORF">HAX54_021222</name>
</gene>
<organism evidence="2 3">
    <name type="scientific">Datura stramonium</name>
    <name type="common">Jimsonweed</name>
    <name type="synonym">Common thornapple</name>
    <dbReference type="NCBI Taxonomy" id="4076"/>
    <lineage>
        <taxon>Eukaryota</taxon>
        <taxon>Viridiplantae</taxon>
        <taxon>Streptophyta</taxon>
        <taxon>Embryophyta</taxon>
        <taxon>Tracheophyta</taxon>
        <taxon>Spermatophyta</taxon>
        <taxon>Magnoliopsida</taxon>
        <taxon>eudicotyledons</taxon>
        <taxon>Gunneridae</taxon>
        <taxon>Pentapetalae</taxon>
        <taxon>asterids</taxon>
        <taxon>lamiids</taxon>
        <taxon>Solanales</taxon>
        <taxon>Solanaceae</taxon>
        <taxon>Solanoideae</taxon>
        <taxon>Datureae</taxon>
        <taxon>Datura</taxon>
    </lineage>
</organism>
<feature type="non-terminal residue" evidence="2">
    <location>
        <position position="119"/>
    </location>
</feature>
<name>A0ABS8Y793_DATST</name>
<keyword evidence="3" id="KW-1185">Reference proteome</keyword>
<feature type="region of interest" description="Disordered" evidence="1">
    <location>
        <begin position="1"/>
        <end position="65"/>
    </location>
</feature>
<reference evidence="2 3" key="1">
    <citation type="journal article" date="2021" name="BMC Genomics">
        <title>Datura genome reveals duplications of psychoactive alkaloid biosynthetic genes and high mutation rate following tissue culture.</title>
        <authorList>
            <person name="Rajewski A."/>
            <person name="Carter-House D."/>
            <person name="Stajich J."/>
            <person name="Litt A."/>
        </authorList>
    </citation>
    <scope>NUCLEOTIDE SEQUENCE [LARGE SCALE GENOMIC DNA]</scope>
    <source>
        <strain evidence="2">AR-01</strain>
    </source>
</reference>
<sequence>TDKENQLPSDDDEESDNEESQEKESSDQEDYSNEQTGEDLTTKEESSADDYESIEGENTDSDVKAENLIQTFNNTRSNKEVEQAFHELTEKINLSPRGKHNGVGKASKSKRGGNTSQPT</sequence>
<comment type="caution">
    <text evidence="2">The sequence shown here is derived from an EMBL/GenBank/DDBJ whole genome shotgun (WGS) entry which is preliminary data.</text>
</comment>
<feature type="non-terminal residue" evidence="2">
    <location>
        <position position="1"/>
    </location>
</feature>
<proteinExistence type="predicted"/>
<dbReference type="EMBL" id="JACEIK010025501">
    <property type="protein sequence ID" value="MCE5166523.1"/>
    <property type="molecule type" value="Genomic_DNA"/>
</dbReference>
<feature type="compositionally biased region" description="Acidic residues" evidence="1">
    <location>
        <begin position="9"/>
        <end position="19"/>
    </location>
</feature>
<feature type="compositionally biased region" description="Basic residues" evidence="1">
    <location>
        <begin position="97"/>
        <end position="111"/>
    </location>
</feature>
<dbReference type="Proteomes" id="UP000823775">
    <property type="component" value="Unassembled WGS sequence"/>
</dbReference>
<evidence type="ECO:0000313" key="2">
    <source>
        <dbReference type="EMBL" id="MCE5166523.1"/>
    </source>
</evidence>
<evidence type="ECO:0000313" key="3">
    <source>
        <dbReference type="Proteomes" id="UP000823775"/>
    </source>
</evidence>
<accession>A0ABS8Y793</accession>
<feature type="compositionally biased region" description="Acidic residues" evidence="1">
    <location>
        <begin position="47"/>
        <end position="60"/>
    </location>
</feature>